<organism evidence="1">
    <name type="scientific">Anguilla anguilla</name>
    <name type="common">European freshwater eel</name>
    <name type="synonym">Muraena anguilla</name>
    <dbReference type="NCBI Taxonomy" id="7936"/>
    <lineage>
        <taxon>Eukaryota</taxon>
        <taxon>Metazoa</taxon>
        <taxon>Chordata</taxon>
        <taxon>Craniata</taxon>
        <taxon>Vertebrata</taxon>
        <taxon>Euteleostomi</taxon>
        <taxon>Actinopterygii</taxon>
        <taxon>Neopterygii</taxon>
        <taxon>Teleostei</taxon>
        <taxon>Anguilliformes</taxon>
        <taxon>Anguillidae</taxon>
        <taxon>Anguilla</taxon>
    </lineage>
</organism>
<reference evidence="1" key="2">
    <citation type="journal article" date="2015" name="Fish Shellfish Immunol.">
        <title>Early steps in the European eel (Anguilla anguilla)-Vibrio vulnificus interaction in the gills: Role of the RtxA13 toxin.</title>
        <authorList>
            <person name="Callol A."/>
            <person name="Pajuelo D."/>
            <person name="Ebbesson L."/>
            <person name="Teles M."/>
            <person name="MacKenzie S."/>
            <person name="Amaro C."/>
        </authorList>
    </citation>
    <scope>NUCLEOTIDE SEQUENCE</scope>
</reference>
<dbReference type="EMBL" id="GBXM01102105">
    <property type="protein sequence ID" value="JAH06472.1"/>
    <property type="molecule type" value="Transcribed_RNA"/>
</dbReference>
<accession>A0A0E9PQB0</accession>
<reference evidence="1" key="1">
    <citation type="submission" date="2014-11" db="EMBL/GenBank/DDBJ databases">
        <authorList>
            <person name="Amaro Gonzalez C."/>
        </authorList>
    </citation>
    <scope>NUCLEOTIDE SEQUENCE</scope>
</reference>
<proteinExistence type="predicted"/>
<protein>
    <submittedName>
        <fullName evidence="1">Uncharacterized protein</fullName>
    </submittedName>
</protein>
<sequence>MRGEIDQSGNCNKF</sequence>
<evidence type="ECO:0000313" key="1">
    <source>
        <dbReference type="EMBL" id="JAH06472.1"/>
    </source>
</evidence>
<name>A0A0E9PQB0_ANGAN</name>